<evidence type="ECO:0000256" key="2">
    <source>
        <dbReference type="ARBA" id="ARBA00010504"/>
    </source>
</evidence>
<dbReference type="FunFam" id="3.90.190.10:FF:000002">
    <property type="entry name" value="receptor-type tyrosine-protein phosphatase delta isoform X2"/>
    <property type="match status" value="1"/>
</dbReference>
<keyword evidence="13" id="KW-0325">Glycoprotein</keyword>
<dbReference type="PRINTS" id="PR00700">
    <property type="entry name" value="PRTYPHPHTASE"/>
</dbReference>
<evidence type="ECO:0000256" key="13">
    <source>
        <dbReference type="ARBA" id="ARBA00023180"/>
    </source>
</evidence>
<feature type="domain" description="Fibronectin type-III" evidence="22">
    <location>
        <begin position="594"/>
        <end position="678"/>
    </location>
</feature>
<dbReference type="InterPro" id="IPR029021">
    <property type="entry name" value="Prot-tyrosine_phosphatase-like"/>
</dbReference>
<dbReference type="CDD" id="cd05739">
    <property type="entry name" value="IgI_3_RPTP_IIa_LAR_like"/>
    <property type="match status" value="1"/>
</dbReference>
<dbReference type="GO" id="GO:0098609">
    <property type="term" value="P:cell-cell adhesion"/>
    <property type="evidence" value="ECO:0007669"/>
    <property type="project" value="UniProtKB-ARBA"/>
</dbReference>
<keyword evidence="12" id="KW-0675">Receptor</keyword>
<feature type="domain" description="Fibronectin type-III" evidence="22">
    <location>
        <begin position="305"/>
        <end position="395"/>
    </location>
</feature>
<dbReference type="SUPFAM" id="SSF52799">
    <property type="entry name" value="(Phosphotyrosine protein) phosphatases II"/>
    <property type="match status" value="2"/>
</dbReference>
<dbReference type="Pfam" id="PF00041">
    <property type="entry name" value="fn3"/>
    <property type="match status" value="4"/>
</dbReference>
<evidence type="ECO:0000256" key="10">
    <source>
        <dbReference type="ARBA" id="ARBA00023136"/>
    </source>
</evidence>
<dbReference type="PANTHER" id="PTHR46957">
    <property type="entry name" value="CYTOKINE RECEPTOR"/>
    <property type="match status" value="1"/>
</dbReference>
<dbReference type="GO" id="GO:0098978">
    <property type="term" value="C:glutamatergic synapse"/>
    <property type="evidence" value="ECO:0007669"/>
    <property type="project" value="UniProtKB-ARBA"/>
</dbReference>
<evidence type="ECO:0000256" key="11">
    <source>
        <dbReference type="ARBA" id="ARBA00023157"/>
    </source>
</evidence>
<keyword evidence="4 18" id="KW-0812">Transmembrane</keyword>
<dbReference type="CDD" id="cd05738">
    <property type="entry name" value="IgI_2_RPTP_IIa_LAR_like"/>
    <property type="match status" value="1"/>
</dbReference>
<dbReference type="SUPFAM" id="SSF49265">
    <property type="entry name" value="Fibronectin type III"/>
    <property type="match status" value="2"/>
</dbReference>
<dbReference type="Ensembl" id="ENSHBUT00000020295.1">
    <property type="protein sequence ID" value="ENSHBUP00000012778.1"/>
    <property type="gene ID" value="ENSHBUG00000000425.1"/>
</dbReference>
<evidence type="ECO:0000256" key="14">
    <source>
        <dbReference type="ARBA" id="ARBA00023319"/>
    </source>
</evidence>
<dbReference type="GO" id="GO:0005886">
    <property type="term" value="C:plasma membrane"/>
    <property type="evidence" value="ECO:0007669"/>
    <property type="project" value="UniProtKB-ARBA"/>
</dbReference>
<dbReference type="InterPro" id="IPR003598">
    <property type="entry name" value="Ig_sub2"/>
</dbReference>
<dbReference type="InterPro" id="IPR007110">
    <property type="entry name" value="Ig-like_dom"/>
</dbReference>
<comment type="catalytic activity">
    <reaction evidence="15">
        <text>O-phospho-L-tyrosyl-[protein] + H2O = L-tyrosyl-[protein] + phosphate</text>
        <dbReference type="Rhea" id="RHEA:10684"/>
        <dbReference type="Rhea" id="RHEA-COMP:10136"/>
        <dbReference type="Rhea" id="RHEA-COMP:20101"/>
        <dbReference type="ChEBI" id="CHEBI:15377"/>
        <dbReference type="ChEBI" id="CHEBI:43474"/>
        <dbReference type="ChEBI" id="CHEBI:46858"/>
        <dbReference type="ChEBI" id="CHEBI:61978"/>
        <dbReference type="EC" id="3.1.3.48"/>
    </reaction>
</comment>
<feature type="transmembrane region" description="Helical" evidence="18">
    <location>
        <begin position="845"/>
        <end position="868"/>
    </location>
</feature>
<evidence type="ECO:0000256" key="15">
    <source>
        <dbReference type="ARBA" id="ARBA00051722"/>
    </source>
</evidence>
<feature type="domain" description="Fibronectin type-III" evidence="22">
    <location>
        <begin position="498"/>
        <end position="592"/>
    </location>
</feature>
<feature type="domain" description="Fibronectin type-III" evidence="22">
    <location>
        <begin position="400"/>
        <end position="496"/>
    </location>
</feature>
<dbReference type="Gene3D" id="2.60.40.10">
    <property type="entry name" value="Immunoglobulins"/>
    <property type="match status" value="7"/>
</dbReference>
<dbReference type="OMA" id="SANIIMM"/>
<dbReference type="FunFam" id="2.60.40.10:FF:000027">
    <property type="entry name" value="receptor-type tyrosine-protein phosphatase delta isoform X1"/>
    <property type="match status" value="1"/>
</dbReference>
<feature type="domain" description="Ig-like" evidence="21">
    <location>
        <begin position="216"/>
        <end position="298"/>
    </location>
</feature>
<dbReference type="GO" id="GO:0099054">
    <property type="term" value="P:presynapse assembly"/>
    <property type="evidence" value="ECO:0007669"/>
    <property type="project" value="UniProtKB-ARBA"/>
</dbReference>
<feature type="domain" description="Tyrosine-protein phosphatase" evidence="19">
    <location>
        <begin position="1222"/>
        <end position="1481"/>
    </location>
</feature>
<dbReference type="SUPFAM" id="SSF48726">
    <property type="entry name" value="Immunoglobulin"/>
    <property type="match status" value="3"/>
</dbReference>
<keyword evidence="6" id="KW-0677">Repeat</keyword>
<evidence type="ECO:0000313" key="23">
    <source>
        <dbReference type="Ensembl" id="ENSHBUP00000012778.1"/>
    </source>
</evidence>
<dbReference type="FunFam" id="2.60.40.10:FF:000181">
    <property type="entry name" value="receptor-type tyrosine-protein phosphatase delta isoform X4"/>
    <property type="match status" value="1"/>
</dbReference>
<keyword evidence="10 18" id="KW-0472">Membrane</keyword>
<dbReference type="Pfam" id="PF00102">
    <property type="entry name" value="Y_phosphatase"/>
    <property type="match status" value="2"/>
</dbReference>
<dbReference type="InterPro" id="IPR050713">
    <property type="entry name" value="RTP_Phos/Ushers"/>
</dbReference>
<dbReference type="SMART" id="SM00194">
    <property type="entry name" value="PTPc"/>
    <property type="match status" value="2"/>
</dbReference>
<dbReference type="InterPro" id="IPR013783">
    <property type="entry name" value="Ig-like_fold"/>
</dbReference>
<evidence type="ECO:0000256" key="8">
    <source>
        <dbReference type="ARBA" id="ARBA00022912"/>
    </source>
</evidence>
<sequence length="1490" mass="167692">PVHLARSVNLMFDLCFFHTAPPRFTRTPEDQTGVQGGVASFVCQAAGDPQPKIVWNKKGKKVSNQRFEVKKQPVSWNDGLKSIQLQEDVSRKLLLCLTRLNILLVYLILPEDQLPSGFPTIDMGPQLKVVERSRTATMLCAASGNPDPEITWFKDFLPVNTSNNNGRIKQLRSGALQIEMSEESDQGKYECVATNRDGTRYSTPANLYVRVRRVPPRFSIPPADSEIMPGGNVNITCVAVGSPMPYVKWMLGAEDLTPEDDMPIGRNVLELTDVRQSNNYTCVAMSTLGVIEAVAQIIVKALPKAPGIPVVTERTATSITLTWDSGNPEPVSYYIIQHRAKGSEDPYKEIDGIATTRYSVGGLSPYSHYDFRVAAVNTIGQGPSSEVVEARTAEQAPSSPPRQVIGRMLSATTAMIHWDEPEEPNGQVVGYRVYYTSDNSLPVNQWEKQMVRGSSFITIQDLTPNKTYYIRVLAFTSVGDGPLSQDLQIIAKTGVPSQPLDFKGEAKSETSILLSWVAPTTQGGPDNQITGYELVYRRADDTEEKKVSFEPATSYLLKNLKPFSTYTFQLAAKSKNGIGAYTNEVSIDTPQTLFATNFRVKASMKNSVLLSWEIRDKNPVQPFTILYGKGQSVEVDGKQTQKLITGLEPDTQYSFLLTNRANSAGGLQHRVTTTTAPDILKTKPIVVGKTNADGMVTVQLPTVQTTAKVRGYFVVVVPLKKQRGGKFLNPWEDPDQMNLDELLREINRTSVSRALRIRRQASQSDPRAYVTAHFKTLPIEFTLGDGRNYGDFRNRPLQNGQDYVFFVLALLDLSENTMYSTSPYSDPVTSSYVDPQPIVDEEEGLLWVVGPVLAVIFIVCIVIAILLFKRKRAEAEGRKGSFPCSKAMSSHHPTDPVELRRINFQTPGMASHPPVPISELADHIERLKANDNLKFSQEYESVDPGQQFTWENSNLEVNKPKNRYANVIAYDHSRVILSSIEGVPGSDYINANYIDGYRRQNAYIATQGALPETFGDFWRMVWEQHTANIIMMTKLEEKSRVKCDQYWPTRGTETYGLIQVTLLDTVELATYSVRTFALYKSGSNEKREVRHFQFTAWPDHGVPEHPTPFLAFLRRVKACNPPDAGPMVVHCSAGVGRTGCFIVIDAMTERIKHEKTIDIYGHVTLMRSERNYMVQTEDQYIFIHDALLEAVTCGNTEVPARNLYSYIQRLTQIEPGENVTGMELEFKRLASAKAHTSRFVSANLPCNKFKNRLVNIMPYETTRVCLQPIRGVEGSDYINASFIDGYRQQKAYIATQGPLAETTEDYWRMLWEHNSTIVVMLTKLREMGREKCHQYWPAERSARYQYFVVDPMAEYNMPQYILREFKVTDARDGQSRTVRQFQFTDWPEQGVPKSGEGFIDFIGQVHKTKEQFGQDGPITVHCSAGVGRTGVFITLSIVLERMRYEGVVDIFQTVKMLRTQRPATVQTEDQYQFCYRASLEYLGSFDHYAT</sequence>
<evidence type="ECO:0000259" key="22">
    <source>
        <dbReference type="PROSITE" id="PS50853"/>
    </source>
</evidence>
<reference evidence="23" key="1">
    <citation type="submission" date="2025-08" db="UniProtKB">
        <authorList>
            <consortium name="Ensembl"/>
        </authorList>
    </citation>
    <scope>IDENTIFICATION</scope>
</reference>
<dbReference type="FunFam" id="3.90.190.10:FF:000001">
    <property type="entry name" value="Receptor-type tyrosine-protein phosphatase F isoform A"/>
    <property type="match status" value="1"/>
</dbReference>
<dbReference type="FunFam" id="2.60.40.10:FF:000036">
    <property type="entry name" value="receptor-type tyrosine-protein phosphatase delta isoform X1"/>
    <property type="match status" value="1"/>
</dbReference>
<organism evidence="23 24">
    <name type="scientific">Haplochromis burtoni</name>
    <name type="common">Burton's mouthbrooder</name>
    <name type="synonym">Chromis burtoni</name>
    <dbReference type="NCBI Taxonomy" id="8153"/>
    <lineage>
        <taxon>Eukaryota</taxon>
        <taxon>Metazoa</taxon>
        <taxon>Chordata</taxon>
        <taxon>Craniata</taxon>
        <taxon>Vertebrata</taxon>
        <taxon>Euteleostomi</taxon>
        <taxon>Actinopterygii</taxon>
        <taxon>Neopterygii</taxon>
        <taxon>Teleostei</taxon>
        <taxon>Neoteleostei</taxon>
        <taxon>Acanthomorphata</taxon>
        <taxon>Ovalentaria</taxon>
        <taxon>Cichlomorphae</taxon>
        <taxon>Cichliformes</taxon>
        <taxon>Cichlidae</taxon>
        <taxon>African cichlids</taxon>
        <taxon>Pseudocrenilabrinae</taxon>
        <taxon>Haplochromini</taxon>
        <taxon>Haplochromis</taxon>
    </lineage>
</organism>
<dbReference type="STRING" id="8153.ENSHBUP00000012778"/>
<evidence type="ECO:0000256" key="3">
    <source>
        <dbReference type="ARBA" id="ARBA00013064"/>
    </source>
</evidence>
<evidence type="ECO:0000313" key="24">
    <source>
        <dbReference type="Proteomes" id="UP000264840"/>
    </source>
</evidence>
<keyword evidence="11" id="KW-1015">Disulfide bond</keyword>
<dbReference type="InterPro" id="IPR036116">
    <property type="entry name" value="FN3_sf"/>
</dbReference>
<dbReference type="FunFam" id="2.60.40.10:FF:000010">
    <property type="entry name" value="receptor-type tyrosine-protein phosphatase delta isoform X1"/>
    <property type="match status" value="1"/>
</dbReference>
<feature type="domain" description="Tyrosine specific protein phosphatases" evidence="20">
    <location>
        <begin position="1110"/>
        <end position="1181"/>
    </location>
</feature>
<comment type="function">
    <text evidence="16">Can bidirectionally induce pre- and post-synaptic differentiation of neurons by mediating interaction with IL1RAP and IL1RAPL1 trans-synaptically. Involved in pre-synaptic differentiation through interaction with SLITRK2.</text>
</comment>
<evidence type="ECO:0000256" key="6">
    <source>
        <dbReference type="ARBA" id="ARBA00022737"/>
    </source>
</evidence>
<dbReference type="InterPro" id="IPR013098">
    <property type="entry name" value="Ig_I-set"/>
</dbReference>
<keyword evidence="5" id="KW-0732">Signal</keyword>
<comment type="similarity">
    <text evidence="2">Belongs to the protein-tyrosine phosphatase family. Receptor class 2A subfamily.</text>
</comment>
<keyword evidence="7" id="KW-0378">Hydrolase</keyword>
<evidence type="ECO:0000256" key="17">
    <source>
        <dbReference type="ARBA" id="ARBA00074819"/>
    </source>
</evidence>
<evidence type="ECO:0000256" key="1">
    <source>
        <dbReference type="ARBA" id="ARBA00004479"/>
    </source>
</evidence>
<dbReference type="SMART" id="SM00404">
    <property type="entry name" value="PTPc_motif"/>
    <property type="match status" value="2"/>
</dbReference>
<dbReference type="EC" id="3.1.3.48" evidence="3"/>
<dbReference type="Proteomes" id="UP000264840">
    <property type="component" value="Unplaced"/>
</dbReference>
<evidence type="ECO:0000256" key="12">
    <source>
        <dbReference type="ARBA" id="ARBA00023170"/>
    </source>
</evidence>
<dbReference type="Pfam" id="PF07679">
    <property type="entry name" value="I-set"/>
    <property type="match status" value="1"/>
</dbReference>
<dbReference type="Gene3D" id="3.90.190.10">
    <property type="entry name" value="Protein tyrosine phosphatase superfamily"/>
    <property type="match status" value="2"/>
</dbReference>
<evidence type="ECO:0000259" key="19">
    <source>
        <dbReference type="PROSITE" id="PS50055"/>
    </source>
</evidence>
<dbReference type="InterPro" id="IPR003595">
    <property type="entry name" value="Tyr_Pase_cat"/>
</dbReference>
<evidence type="ECO:0000256" key="18">
    <source>
        <dbReference type="SAM" id="Phobius"/>
    </source>
</evidence>
<dbReference type="InterPro" id="IPR003599">
    <property type="entry name" value="Ig_sub"/>
</dbReference>
<name>A0A3Q2VW77_HAPBU</name>
<dbReference type="PROSITE" id="PS50835">
    <property type="entry name" value="IG_LIKE"/>
    <property type="match status" value="3"/>
</dbReference>
<dbReference type="PROSITE" id="PS00383">
    <property type="entry name" value="TYR_PHOSPHATASE_1"/>
    <property type="match status" value="2"/>
</dbReference>
<evidence type="ECO:0000259" key="20">
    <source>
        <dbReference type="PROSITE" id="PS50056"/>
    </source>
</evidence>
<dbReference type="FunFam" id="2.60.40.10:FF:000068">
    <property type="entry name" value="receptor-type tyrosine-protein phosphatase delta isoform X1"/>
    <property type="match status" value="1"/>
</dbReference>
<evidence type="ECO:0000256" key="4">
    <source>
        <dbReference type="ARBA" id="ARBA00022692"/>
    </source>
</evidence>
<keyword evidence="14" id="KW-0393">Immunoglobulin domain</keyword>
<dbReference type="PROSITE" id="PS50055">
    <property type="entry name" value="TYR_PHOSPHATASE_PTP"/>
    <property type="match status" value="2"/>
</dbReference>
<dbReference type="InterPro" id="IPR000242">
    <property type="entry name" value="PTP_cat"/>
</dbReference>
<dbReference type="FunFam" id="2.60.40.10:FF:000015">
    <property type="entry name" value="receptor-type tyrosine-protein phosphatase delta isoform X2"/>
    <property type="match status" value="1"/>
</dbReference>
<feature type="domain" description="Ig-like" evidence="21">
    <location>
        <begin position="22"/>
        <end position="63"/>
    </location>
</feature>
<dbReference type="SMART" id="SM00409">
    <property type="entry name" value="IG"/>
    <property type="match status" value="2"/>
</dbReference>
<dbReference type="FunFam" id="2.60.40.10:FF:000023">
    <property type="entry name" value="receptor-type tyrosine-protein phosphatase delta isoform X2"/>
    <property type="match status" value="1"/>
</dbReference>
<dbReference type="InterPro" id="IPR000387">
    <property type="entry name" value="Tyr_Pase_dom"/>
</dbReference>
<evidence type="ECO:0000256" key="5">
    <source>
        <dbReference type="ARBA" id="ARBA00022729"/>
    </source>
</evidence>
<evidence type="ECO:0000259" key="21">
    <source>
        <dbReference type="PROSITE" id="PS50835"/>
    </source>
</evidence>
<dbReference type="GO" id="GO:0004725">
    <property type="term" value="F:protein tyrosine phosphatase activity"/>
    <property type="evidence" value="ECO:0007669"/>
    <property type="project" value="UniProtKB-EC"/>
</dbReference>
<feature type="domain" description="Ig-like" evidence="21">
    <location>
        <begin position="119"/>
        <end position="208"/>
    </location>
</feature>
<proteinExistence type="inferred from homology"/>
<keyword evidence="8" id="KW-0904">Protein phosphatase</keyword>
<evidence type="ECO:0000256" key="7">
    <source>
        <dbReference type="ARBA" id="ARBA00022801"/>
    </source>
</evidence>
<dbReference type="CDD" id="cd00063">
    <property type="entry name" value="FN3"/>
    <property type="match status" value="4"/>
</dbReference>
<protein>
    <recommendedName>
        <fullName evidence="17">Receptor-type tyrosine-protein phosphatase delta</fullName>
        <ecNumber evidence="3">3.1.3.48</ecNumber>
    </recommendedName>
</protein>
<dbReference type="SMART" id="SM00408">
    <property type="entry name" value="IGc2"/>
    <property type="match status" value="2"/>
</dbReference>
<dbReference type="SMART" id="SM00060">
    <property type="entry name" value="FN3"/>
    <property type="match status" value="4"/>
</dbReference>
<evidence type="ECO:0000256" key="9">
    <source>
        <dbReference type="ARBA" id="ARBA00022989"/>
    </source>
</evidence>
<evidence type="ECO:0000256" key="16">
    <source>
        <dbReference type="ARBA" id="ARBA00053769"/>
    </source>
</evidence>
<dbReference type="GO" id="GO:0099537">
    <property type="term" value="P:trans-synaptic signaling"/>
    <property type="evidence" value="ECO:0007669"/>
    <property type="project" value="UniProtKB-ARBA"/>
</dbReference>
<dbReference type="PROSITE" id="PS50853">
    <property type="entry name" value="FN3"/>
    <property type="match status" value="4"/>
</dbReference>
<dbReference type="InterPro" id="IPR036179">
    <property type="entry name" value="Ig-like_dom_sf"/>
</dbReference>
<comment type="subcellular location">
    <subcellularLocation>
        <location evidence="1">Membrane</location>
        <topology evidence="1">Single-pass type I membrane protein</topology>
    </subcellularLocation>
</comment>
<dbReference type="PROSITE" id="PS50056">
    <property type="entry name" value="TYR_PHOSPHATASE_2"/>
    <property type="match status" value="2"/>
</dbReference>
<dbReference type="GeneTree" id="ENSGT00940000153617"/>
<feature type="domain" description="Tyrosine-protein phosphatase" evidence="19">
    <location>
        <begin position="935"/>
        <end position="1190"/>
    </location>
</feature>
<accession>A0A3Q2VW77</accession>
<dbReference type="InterPro" id="IPR016130">
    <property type="entry name" value="Tyr_Pase_AS"/>
</dbReference>
<keyword evidence="24" id="KW-1185">Reference proteome</keyword>
<dbReference type="InterPro" id="IPR003961">
    <property type="entry name" value="FN3_dom"/>
</dbReference>
<dbReference type="Pfam" id="PF13927">
    <property type="entry name" value="Ig_3"/>
    <property type="match status" value="2"/>
</dbReference>
<feature type="domain" description="Tyrosine specific protein phosphatases" evidence="20">
    <location>
        <begin position="1399"/>
        <end position="1472"/>
    </location>
</feature>
<reference evidence="23" key="2">
    <citation type="submission" date="2025-09" db="UniProtKB">
        <authorList>
            <consortium name="Ensembl"/>
        </authorList>
    </citation>
    <scope>IDENTIFICATION</scope>
</reference>
<keyword evidence="9 18" id="KW-1133">Transmembrane helix</keyword>
<dbReference type="PANTHER" id="PTHR46957:SF11">
    <property type="entry name" value="PROTEIN-TYROSINE-PHOSPHATASE"/>
    <property type="match status" value="1"/>
</dbReference>